<name>A0A080M2G4_9PROT</name>
<organism evidence="2 3">
    <name type="scientific">Candidatus Accumulibacter phosphatis</name>
    <dbReference type="NCBI Taxonomy" id="327160"/>
    <lineage>
        <taxon>Bacteria</taxon>
        <taxon>Pseudomonadati</taxon>
        <taxon>Pseudomonadota</taxon>
        <taxon>Betaproteobacteria</taxon>
        <taxon>Candidatus Accumulibacter</taxon>
    </lineage>
</organism>
<feature type="compositionally biased region" description="Basic residues" evidence="1">
    <location>
        <begin position="148"/>
        <end position="157"/>
    </location>
</feature>
<feature type="region of interest" description="Disordered" evidence="1">
    <location>
        <begin position="137"/>
        <end position="157"/>
    </location>
</feature>
<protein>
    <submittedName>
        <fullName evidence="2">Uncharacterized protein</fullName>
    </submittedName>
</protein>
<reference evidence="2 3" key="1">
    <citation type="submission" date="2014-02" db="EMBL/GenBank/DDBJ databases">
        <title>Expanding our view of genomic diversity in Candidatus Accumulibacter clades.</title>
        <authorList>
            <person name="Skennerton C.T."/>
            <person name="Barr J.J."/>
            <person name="Slater F.R."/>
            <person name="Bond P.L."/>
            <person name="Tyson G.W."/>
        </authorList>
    </citation>
    <scope>NUCLEOTIDE SEQUENCE [LARGE SCALE GENOMIC DNA]</scope>
    <source>
        <strain evidence="3">BA-91</strain>
    </source>
</reference>
<evidence type="ECO:0000313" key="3">
    <source>
        <dbReference type="Proteomes" id="UP000020077"/>
    </source>
</evidence>
<feature type="region of interest" description="Disordered" evidence="1">
    <location>
        <begin position="64"/>
        <end position="86"/>
    </location>
</feature>
<accession>A0A080M2G4</accession>
<comment type="caution">
    <text evidence="2">The sequence shown here is derived from an EMBL/GenBank/DDBJ whole genome shotgun (WGS) entry which is preliminary data.</text>
</comment>
<gene>
    <name evidence="2" type="ORF">AW09_000181</name>
</gene>
<evidence type="ECO:0000313" key="2">
    <source>
        <dbReference type="EMBL" id="KFB74515.1"/>
    </source>
</evidence>
<dbReference type="Proteomes" id="UP000020077">
    <property type="component" value="Unassembled WGS sequence"/>
</dbReference>
<dbReference type="AlphaFoldDB" id="A0A080M2G4"/>
<proteinExistence type="predicted"/>
<sequence>MLAECVVLDQFDVSSGDAEVGLGEDHVQIRQQCGEERPLRVHFPQQRQAGITLTILAAEVGVDRRPEAAPARQGDPALSPAEAPGNRPQVLDGVACLAGGGAGADVQLGDFADRRGAEEVVGEAGCFVHELSISRHAGHAQSLGGGQKARRCPPGRR</sequence>
<evidence type="ECO:0000256" key="1">
    <source>
        <dbReference type="SAM" id="MobiDB-lite"/>
    </source>
</evidence>
<dbReference type="EMBL" id="JDVG02000023">
    <property type="protein sequence ID" value="KFB74515.1"/>
    <property type="molecule type" value="Genomic_DNA"/>
</dbReference>